<name>A0A4Q9YX39_9FLAO</name>
<protein>
    <submittedName>
        <fullName evidence="4">T9SS type A sorting domain-containing protein</fullName>
    </submittedName>
</protein>
<dbReference type="EMBL" id="SJPE01000009">
    <property type="protein sequence ID" value="TBX68376.1"/>
    <property type="molecule type" value="Genomic_DNA"/>
</dbReference>
<dbReference type="InterPro" id="IPR026444">
    <property type="entry name" value="Secre_tail"/>
</dbReference>
<dbReference type="NCBIfam" id="TIGR04183">
    <property type="entry name" value="Por_Secre_tail"/>
    <property type="match status" value="1"/>
</dbReference>
<dbReference type="Pfam" id="PF18962">
    <property type="entry name" value="Por_Secre_tail"/>
    <property type="match status" value="1"/>
</dbReference>
<gene>
    <name evidence="4" type="ORF">EZL74_08680</name>
</gene>
<reference evidence="4 5" key="1">
    <citation type="submission" date="2019-02" db="EMBL/GenBank/DDBJ databases">
        <title>Flavobacterium sp. RD-2-33 isolated from forest soil.</title>
        <authorList>
            <person name="Chaudhary D.K."/>
        </authorList>
    </citation>
    <scope>NUCLEOTIDE SEQUENCE [LARGE SCALE GENOMIC DNA]</scope>
    <source>
        <strain evidence="4 5">RD-2-33</strain>
    </source>
</reference>
<dbReference type="RefSeq" id="WP_131476220.1">
    <property type="nucleotide sequence ID" value="NZ_SJPE01000009.1"/>
</dbReference>
<feature type="domain" description="Secretion system C-terminal sorting" evidence="3">
    <location>
        <begin position="424"/>
        <end position="494"/>
    </location>
</feature>
<evidence type="ECO:0000313" key="5">
    <source>
        <dbReference type="Proteomes" id="UP000293300"/>
    </source>
</evidence>
<dbReference type="Proteomes" id="UP000293300">
    <property type="component" value="Unassembled WGS sequence"/>
</dbReference>
<organism evidence="4 5">
    <name type="scientific">Flavobacterium silvisoli</name>
    <dbReference type="NCBI Taxonomy" id="2529433"/>
    <lineage>
        <taxon>Bacteria</taxon>
        <taxon>Pseudomonadati</taxon>
        <taxon>Bacteroidota</taxon>
        <taxon>Flavobacteriia</taxon>
        <taxon>Flavobacteriales</taxon>
        <taxon>Flavobacteriaceae</taxon>
        <taxon>Flavobacterium</taxon>
    </lineage>
</organism>
<feature type="signal peptide" evidence="2">
    <location>
        <begin position="1"/>
        <end position="21"/>
    </location>
</feature>
<dbReference type="AlphaFoldDB" id="A0A4Q9YX39"/>
<dbReference type="OrthoDB" id="1401747at2"/>
<evidence type="ECO:0000313" key="4">
    <source>
        <dbReference type="EMBL" id="TBX68376.1"/>
    </source>
</evidence>
<comment type="caution">
    <text evidence="4">The sequence shown here is derived from an EMBL/GenBank/DDBJ whole genome shotgun (WGS) entry which is preliminary data.</text>
</comment>
<accession>A0A4Q9YX39</accession>
<keyword evidence="1 2" id="KW-0732">Signal</keyword>
<evidence type="ECO:0000256" key="2">
    <source>
        <dbReference type="SAM" id="SignalP"/>
    </source>
</evidence>
<keyword evidence="5" id="KW-1185">Reference proteome</keyword>
<sequence length="496" mass="52868">MKKLLLSCFMFVVGVSAYSQATCATAVNITANGTFTCPTLTGTYVASCLASTTGIKAMWWKYTPASNGEMTISSNLAANPVATTDTRISVMKGTCAALTCVDSNDDVNEATQDYRSSITVPVAAGTTYYIQWDSRWSTAGFQFSFNFTAASCIRPGAADFYLPDSYTTNSASLYWNNAIGAPSSYDVDWSINNTDAAGTGTIVNVPAGTTTYTQADLSGLPDSLNFRYFVRSNCGATQSAWQGPYYGYLAVPLPYFNDFEDDTKNYTDGFIGFTPIYTSATSTPANYADGGAGTSMYTANSTTAVSNRWAYSRALALSAGEEVTVNFKTRLYATATPANMTMNVTVGADQIASAQTTVIANITASSAAAYEDQTATWTAPADGIYYIGFNNNSPAGAQTFMFFDTLDISSVLSTKSFLASKLNVYPNPSSNIVNVSNDVNAIISTIEMTDLNGRVVKTQNINATNGQVSIADLATGVYMMRIKTDQGSAVKKVVRQ</sequence>
<evidence type="ECO:0000259" key="3">
    <source>
        <dbReference type="Pfam" id="PF18962"/>
    </source>
</evidence>
<feature type="chain" id="PRO_5020889324" evidence="2">
    <location>
        <begin position="22"/>
        <end position="496"/>
    </location>
</feature>
<proteinExistence type="predicted"/>
<evidence type="ECO:0000256" key="1">
    <source>
        <dbReference type="ARBA" id="ARBA00022729"/>
    </source>
</evidence>